<feature type="transmembrane region" description="Helical" evidence="8">
    <location>
        <begin position="78"/>
        <end position="97"/>
    </location>
</feature>
<keyword evidence="5 8" id="KW-0812">Transmembrane</keyword>
<dbReference type="InterPro" id="IPR002781">
    <property type="entry name" value="TM_pro_TauE-like"/>
</dbReference>
<feature type="transmembrane region" description="Helical" evidence="8">
    <location>
        <begin position="197"/>
        <end position="218"/>
    </location>
</feature>
<dbReference type="PANTHER" id="PTHR30269">
    <property type="entry name" value="TRANSMEMBRANE PROTEIN YFCA"/>
    <property type="match status" value="1"/>
</dbReference>
<dbReference type="Proteomes" id="UP000197424">
    <property type="component" value="Chromosome"/>
</dbReference>
<evidence type="ECO:0000256" key="4">
    <source>
        <dbReference type="ARBA" id="ARBA00022475"/>
    </source>
</evidence>
<gene>
    <name evidence="9" type="ORF">LHGZ1_1046</name>
</gene>
<keyword evidence="3" id="KW-0813">Transport</keyword>
<dbReference type="OrthoDB" id="5801432at2"/>
<keyword evidence="4 8" id="KW-1003">Cell membrane</keyword>
<proteinExistence type="inferred from homology"/>
<protein>
    <recommendedName>
        <fullName evidence="8">Probable membrane transporter protein</fullName>
    </recommendedName>
</protein>
<dbReference type="PANTHER" id="PTHR30269:SF32">
    <property type="entry name" value="MEMBRANE TRANSPORTER PROTEIN-RELATED"/>
    <property type="match status" value="1"/>
</dbReference>
<evidence type="ECO:0000256" key="3">
    <source>
        <dbReference type="ARBA" id="ARBA00022448"/>
    </source>
</evidence>
<evidence type="ECO:0000256" key="7">
    <source>
        <dbReference type="ARBA" id="ARBA00023136"/>
    </source>
</evidence>
<dbReference type="AlphaFoldDB" id="A0A248LGK2"/>
<keyword evidence="6 8" id="KW-1133">Transmembrane helix</keyword>
<reference evidence="10" key="1">
    <citation type="submission" date="2017-06" db="EMBL/GenBank/DDBJ databases">
        <title>Whole genome sequence of Laribacter hongkongensis LHGZ1.</title>
        <authorList>
            <person name="Chen D."/>
            <person name="Wu H."/>
            <person name="Chen J."/>
        </authorList>
    </citation>
    <scope>NUCLEOTIDE SEQUENCE [LARGE SCALE GENOMIC DNA]</scope>
    <source>
        <strain evidence="10">LHGZ1</strain>
    </source>
</reference>
<feature type="transmembrane region" description="Helical" evidence="8">
    <location>
        <begin position="133"/>
        <end position="157"/>
    </location>
</feature>
<feature type="transmembrane region" description="Helical" evidence="8">
    <location>
        <begin position="169"/>
        <end position="191"/>
    </location>
</feature>
<accession>A0A248LGK2</accession>
<feature type="transmembrane region" description="Helical" evidence="8">
    <location>
        <begin position="230"/>
        <end position="248"/>
    </location>
</feature>
<comment type="subcellular location">
    <subcellularLocation>
        <location evidence="1 8">Cell membrane</location>
        <topology evidence="1 8">Multi-pass membrane protein</topology>
    </subcellularLocation>
</comment>
<evidence type="ECO:0000256" key="1">
    <source>
        <dbReference type="ARBA" id="ARBA00004651"/>
    </source>
</evidence>
<feature type="transmembrane region" description="Helical" evidence="8">
    <location>
        <begin position="12"/>
        <end position="36"/>
    </location>
</feature>
<name>A0A248LGK2_9NEIS</name>
<evidence type="ECO:0000256" key="2">
    <source>
        <dbReference type="ARBA" id="ARBA00009142"/>
    </source>
</evidence>
<comment type="similarity">
    <text evidence="2 8">Belongs to the 4-toluene sulfonate uptake permease (TSUP) (TC 2.A.102) family.</text>
</comment>
<keyword evidence="7 8" id="KW-0472">Membrane</keyword>
<organism evidence="9 10">
    <name type="scientific">Laribacter hongkongensis</name>
    <dbReference type="NCBI Taxonomy" id="168471"/>
    <lineage>
        <taxon>Bacteria</taxon>
        <taxon>Pseudomonadati</taxon>
        <taxon>Pseudomonadota</taxon>
        <taxon>Betaproteobacteria</taxon>
        <taxon>Neisseriales</taxon>
        <taxon>Aquaspirillaceae</taxon>
        <taxon>Laribacter</taxon>
    </lineage>
</organism>
<evidence type="ECO:0000313" key="9">
    <source>
        <dbReference type="EMBL" id="ASJ23877.1"/>
    </source>
</evidence>
<dbReference type="InterPro" id="IPR052017">
    <property type="entry name" value="TSUP"/>
</dbReference>
<dbReference type="RefSeq" id="WP_088861904.1">
    <property type="nucleotide sequence ID" value="NZ_CP022115.1"/>
</dbReference>
<dbReference type="GO" id="GO:0005886">
    <property type="term" value="C:plasma membrane"/>
    <property type="evidence" value="ECO:0007669"/>
    <property type="project" value="UniProtKB-SubCell"/>
</dbReference>
<evidence type="ECO:0000256" key="5">
    <source>
        <dbReference type="ARBA" id="ARBA00022692"/>
    </source>
</evidence>
<dbReference type="EMBL" id="CP022115">
    <property type="protein sequence ID" value="ASJ23877.1"/>
    <property type="molecule type" value="Genomic_DNA"/>
</dbReference>
<evidence type="ECO:0000256" key="6">
    <source>
        <dbReference type="ARBA" id="ARBA00022989"/>
    </source>
</evidence>
<dbReference type="Pfam" id="PF01925">
    <property type="entry name" value="TauE"/>
    <property type="match status" value="1"/>
</dbReference>
<evidence type="ECO:0000313" key="10">
    <source>
        <dbReference type="Proteomes" id="UP000197424"/>
    </source>
</evidence>
<evidence type="ECO:0000256" key="8">
    <source>
        <dbReference type="RuleBase" id="RU363041"/>
    </source>
</evidence>
<feature type="transmembrane region" description="Helical" evidence="8">
    <location>
        <begin position="102"/>
        <end position="121"/>
    </location>
</feature>
<sequence>MLMYLSWVDLSVVFLTVFVAYVIFGIAGFGTSLVATPVLAMVVPLGKIVPLLALMDMCAATGNFLKDGRKAELHELKRLIPFMISGSMIGAAVLLYARPDTLVLALGLFVVAYAVYALAGIHPHRKFLPGAAIPFGLVGGVFSALFGTGGLFYAIYLSGRIEKTDRLRITQSTLIGLATMTRAILFLLAGVYMDTSLLLLALMLAPAMILGVLTGRHVSIRLSREQFMRVIHYVVLMSGLMLLGRYFSG</sequence>
<feature type="transmembrane region" description="Helical" evidence="8">
    <location>
        <begin position="48"/>
        <end position="66"/>
    </location>
</feature>